<comment type="caution">
    <text evidence="6">The sequence shown here is derived from an EMBL/GenBank/DDBJ whole genome shotgun (WGS) entry which is preliminary data.</text>
</comment>
<dbReference type="GO" id="GO:0016020">
    <property type="term" value="C:membrane"/>
    <property type="evidence" value="ECO:0007669"/>
    <property type="project" value="InterPro"/>
</dbReference>
<feature type="domain" description="ABC transmembrane type-1" evidence="5">
    <location>
        <begin position="2"/>
        <end position="62"/>
    </location>
</feature>
<dbReference type="GO" id="GO:0005524">
    <property type="term" value="F:ATP binding"/>
    <property type="evidence" value="ECO:0007669"/>
    <property type="project" value="InterPro"/>
</dbReference>
<gene>
    <name evidence="6" type="ORF">OVN521_LOCUS46877</name>
</gene>
<evidence type="ECO:0000313" key="7">
    <source>
        <dbReference type="Proteomes" id="UP000663866"/>
    </source>
</evidence>
<evidence type="ECO:0000256" key="3">
    <source>
        <dbReference type="ARBA" id="ARBA00023136"/>
    </source>
</evidence>
<evidence type="ECO:0000313" key="6">
    <source>
        <dbReference type="EMBL" id="CAF4653441.1"/>
    </source>
</evidence>
<dbReference type="Pfam" id="PF06472">
    <property type="entry name" value="ABC_membrane_2"/>
    <property type="match status" value="1"/>
</dbReference>
<dbReference type="Proteomes" id="UP000663866">
    <property type="component" value="Unassembled WGS sequence"/>
</dbReference>
<feature type="signal peptide" evidence="4">
    <location>
        <begin position="1"/>
        <end position="15"/>
    </location>
</feature>
<sequence>FLVLVAASLVARTYADVWMIKNSTSIESAIIGRNSALFKENVINFAYGMPLLAFVNNALKVCIELLLN</sequence>
<accession>A0A821FLH4</accession>
<keyword evidence="7" id="KW-1185">Reference proteome</keyword>
<evidence type="ECO:0000256" key="4">
    <source>
        <dbReference type="SAM" id="SignalP"/>
    </source>
</evidence>
<dbReference type="InterPro" id="IPR011527">
    <property type="entry name" value="ABC1_TM_dom"/>
</dbReference>
<dbReference type="GO" id="GO:0140359">
    <property type="term" value="F:ABC-type transporter activity"/>
    <property type="evidence" value="ECO:0007669"/>
    <property type="project" value="InterPro"/>
</dbReference>
<keyword evidence="1" id="KW-0812">Transmembrane</keyword>
<feature type="non-terminal residue" evidence="6">
    <location>
        <position position="1"/>
    </location>
</feature>
<evidence type="ECO:0000256" key="2">
    <source>
        <dbReference type="ARBA" id="ARBA00022989"/>
    </source>
</evidence>
<proteinExistence type="predicted"/>
<protein>
    <recommendedName>
        <fullName evidence="5">ABC transmembrane type-1 domain-containing protein</fullName>
    </recommendedName>
</protein>
<keyword evidence="2" id="KW-1133">Transmembrane helix</keyword>
<dbReference type="EMBL" id="CAJOBG010087543">
    <property type="protein sequence ID" value="CAF4653441.1"/>
    <property type="molecule type" value="Genomic_DNA"/>
</dbReference>
<evidence type="ECO:0000259" key="5">
    <source>
        <dbReference type="Pfam" id="PF06472"/>
    </source>
</evidence>
<reference evidence="6" key="1">
    <citation type="submission" date="2021-02" db="EMBL/GenBank/DDBJ databases">
        <authorList>
            <person name="Nowell W R."/>
        </authorList>
    </citation>
    <scope>NUCLEOTIDE SEQUENCE</scope>
</reference>
<keyword evidence="3" id="KW-0472">Membrane</keyword>
<evidence type="ECO:0000256" key="1">
    <source>
        <dbReference type="ARBA" id="ARBA00022692"/>
    </source>
</evidence>
<dbReference type="AlphaFoldDB" id="A0A821FLH4"/>
<organism evidence="6 7">
    <name type="scientific">Rotaria magnacalcarata</name>
    <dbReference type="NCBI Taxonomy" id="392030"/>
    <lineage>
        <taxon>Eukaryota</taxon>
        <taxon>Metazoa</taxon>
        <taxon>Spiralia</taxon>
        <taxon>Gnathifera</taxon>
        <taxon>Rotifera</taxon>
        <taxon>Eurotatoria</taxon>
        <taxon>Bdelloidea</taxon>
        <taxon>Philodinida</taxon>
        <taxon>Philodinidae</taxon>
        <taxon>Rotaria</taxon>
    </lineage>
</organism>
<feature type="chain" id="PRO_5032894553" description="ABC transmembrane type-1 domain-containing protein" evidence="4">
    <location>
        <begin position="16"/>
        <end position="68"/>
    </location>
</feature>
<name>A0A821FLH4_9BILA</name>
<keyword evidence="4" id="KW-0732">Signal</keyword>